<dbReference type="InterPro" id="IPR001451">
    <property type="entry name" value="Hexapep"/>
</dbReference>
<dbReference type="PANTHER" id="PTHR23416">
    <property type="entry name" value="SIALIC ACID SYNTHASE-RELATED"/>
    <property type="match status" value="1"/>
</dbReference>
<comment type="caution">
    <text evidence="4">The sequence shown here is derived from an EMBL/GenBank/DDBJ whole genome shotgun (WGS) entry which is preliminary data.</text>
</comment>
<dbReference type="SUPFAM" id="SSF51161">
    <property type="entry name" value="Trimeric LpxA-like enzymes"/>
    <property type="match status" value="1"/>
</dbReference>
<organism evidence="4 5">
    <name type="scientific">Parafannyhessea umbonata</name>
    <dbReference type="NCBI Taxonomy" id="604330"/>
    <lineage>
        <taxon>Bacteria</taxon>
        <taxon>Bacillati</taxon>
        <taxon>Actinomycetota</taxon>
        <taxon>Coriobacteriia</taxon>
        <taxon>Coriobacteriales</taxon>
        <taxon>Atopobiaceae</taxon>
        <taxon>Parafannyhessea</taxon>
    </lineage>
</organism>
<dbReference type="InterPro" id="IPR011004">
    <property type="entry name" value="Trimer_LpxA-like_sf"/>
</dbReference>
<keyword evidence="2 4" id="KW-0808">Transferase</keyword>
<dbReference type="PANTHER" id="PTHR23416:SF23">
    <property type="entry name" value="ACETYLTRANSFERASE C18B11.09C-RELATED"/>
    <property type="match status" value="1"/>
</dbReference>
<evidence type="ECO:0000313" key="4">
    <source>
        <dbReference type="EMBL" id="NMF25589.1"/>
    </source>
</evidence>
<dbReference type="GO" id="GO:0005829">
    <property type="term" value="C:cytosol"/>
    <property type="evidence" value="ECO:0007669"/>
    <property type="project" value="TreeGrafter"/>
</dbReference>
<evidence type="ECO:0000313" key="5">
    <source>
        <dbReference type="Proteomes" id="UP000565613"/>
    </source>
</evidence>
<sequence length="178" mass="18763">MDAGNEVVAGSKIHRIMVAASERAMRITSRMNAEFNSLSDTRAQMERLFGRPLPKGVGLFPPFTTDCGLNTRLGEGVFINSGCRFQDQGGIYIGDRTLVGHNCVIATLNHNMDPSRRGNVTPSPVHIGADVWLGANVTVLPGVTIGDGAVVGAGAVVTKDVPARTLAAGVPARKVRTL</sequence>
<protein>
    <submittedName>
        <fullName evidence="4">Sugar O-acetyltransferase</fullName>
    </submittedName>
</protein>
<evidence type="ECO:0000256" key="1">
    <source>
        <dbReference type="ARBA" id="ARBA00007274"/>
    </source>
</evidence>
<dbReference type="Gene3D" id="2.160.10.10">
    <property type="entry name" value="Hexapeptide repeat proteins"/>
    <property type="match status" value="1"/>
</dbReference>
<dbReference type="EMBL" id="JABAGR010000003">
    <property type="protein sequence ID" value="NMF25589.1"/>
    <property type="molecule type" value="Genomic_DNA"/>
</dbReference>
<name>A0A7X9Y0A0_9ACTN</name>
<gene>
    <name evidence="4" type="ORF">HF885_03910</name>
</gene>
<dbReference type="InterPro" id="IPR018357">
    <property type="entry name" value="Hexapep_transf_CS"/>
</dbReference>
<dbReference type="Proteomes" id="UP000565613">
    <property type="component" value="Unassembled WGS sequence"/>
</dbReference>
<evidence type="ECO:0000256" key="3">
    <source>
        <dbReference type="ARBA" id="ARBA00022737"/>
    </source>
</evidence>
<reference evidence="4 5" key="1">
    <citation type="submission" date="2020-04" db="EMBL/GenBank/DDBJ databases">
        <authorList>
            <person name="Hitch T.C.A."/>
            <person name="Wylensek D."/>
            <person name="Clavel T."/>
        </authorList>
    </citation>
    <scope>NUCLEOTIDE SEQUENCE [LARGE SCALE GENOMIC DNA]</scope>
    <source>
        <strain evidence="4 5">105184</strain>
    </source>
</reference>
<accession>A0A7X9Y0A0</accession>
<evidence type="ECO:0000256" key="2">
    <source>
        <dbReference type="ARBA" id="ARBA00022679"/>
    </source>
</evidence>
<dbReference type="InterPro" id="IPR051159">
    <property type="entry name" value="Hexapeptide_acetyltransf"/>
</dbReference>
<keyword evidence="3" id="KW-0677">Repeat</keyword>
<comment type="similarity">
    <text evidence="1">Belongs to the transferase hexapeptide repeat family.</text>
</comment>
<proteinExistence type="inferred from homology"/>
<dbReference type="Pfam" id="PF00132">
    <property type="entry name" value="Hexapep"/>
    <property type="match status" value="1"/>
</dbReference>
<dbReference type="GO" id="GO:0008374">
    <property type="term" value="F:O-acyltransferase activity"/>
    <property type="evidence" value="ECO:0007669"/>
    <property type="project" value="TreeGrafter"/>
</dbReference>
<dbReference type="PROSITE" id="PS00101">
    <property type="entry name" value="HEXAPEP_TRANSFERASES"/>
    <property type="match status" value="1"/>
</dbReference>
<dbReference type="AlphaFoldDB" id="A0A7X9Y0A0"/>